<evidence type="ECO:0000256" key="2">
    <source>
        <dbReference type="ARBA" id="ARBA00004776"/>
    </source>
</evidence>
<reference evidence="16 17" key="1">
    <citation type="journal article" date="2012" name="BMC Genomics">
        <title>Complete genome sequence, lifestyle, and multi-drug resistance of the human pathogen Corynebacterium resistens DSM 45100 isolated from blood samples of a leukemia patient.</title>
        <authorList>
            <person name="Schroder J."/>
            <person name="Maus I."/>
            <person name="Meyer K."/>
            <person name="Wordemann S."/>
            <person name="Blom J."/>
            <person name="Jaenicke S."/>
            <person name="Schneider J."/>
            <person name="Trost E."/>
            <person name="Tauch A."/>
        </authorList>
    </citation>
    <scope>NUCLEOTIDE SEQUENCE [LARGE SCALE GENOMIC DNA]</scope>
    <source>
        <strain evidence="17">DSM 45100 / JCM 12819 / CCUG 50093 / GTC 2026 / SICGH 158</strain>
    </source>
</reference>
<gene>
    <name evidence="16" type="primary">aftA</name>
    <name evidence="16" type="ordered locus">CRES_0492</name>
</gene>
<dbReference type="InterPro" id="IPR020963">
    <property type="entry name" value="ArabinofuranosylTrfase_AftA_N"/>
</dbReference>
<dbReference type="GO" id="GO:0044038">
    <property type="term" value="P:cell wall macromolecule biosynthetic process"/>
    <property type="evidence" value="ECO:0007669"/>
    <property type="project" value="InterPro"/>
</dbReference>
<feature type="transmembrane region" description="Helical" evidence="13">
    <location>
        <begin position="333"/>
        <end position="355"/>
    </location>
</feature>
<evidence type="ECO:0000256" key="11">
    <source>
        <dbReference type="ARBA" id="ARBA00033184"/>
    </source>
</evidence>
<feature type="transmembrane region" description="Helical" evidence="13">
    <location>
        <begin position="412"/>
        <end position="433"/>
    </location>
</feature>
<feature type="transmembrane region" description="Helical" evidence="13">
    <location>
        <begin position="241"/>
        <end position="260"/>
    </location>
</feature>
<feature type="transmembrane region" description="Helical" evidence="13">
    <location>
        <begin position="439"/>
        <end position="460"/>
    </location>
</feature>
<accession>F8DYG2</accession>
<dbReference type="UniPathway" id="UPA00963"/>
<comment type="pathway">
    <text evidence="2">Cell wall biogenesis; cell wall polysaccharide biosynthesis.</text>
</comment>
<evidence type="ECO:0000256" key="1">
    <source>
        <dbReference type="ARBA" id="ARBA00004651"/>
    </source>
</evidence>
<feature type="domain" description="Arabinofuranosyltransferase AftA N-terminal" evidence="15">
    <location>
        <begin position="38"/>
        <end position="492"/>
    </location>
</feature>
<dbReference type="EMBL" id="CP002857">
    <property type="protein sequence ID" value="AEI08855.1"/>
    <property type="molecule type" value="Genomic_DNA"/>
</dbReference>
<dbReference type="Pfam" id="PF12250">
    <property type="entry name" value="AftA_N"/>
    <property type="match status" value="1"/>
</dbReference>
<feature type="transmembrane region" description="Helical" evidence="13">
    <location>
        <begin position="480"/>
        <end position="498"/>
    </location>
</feature>
<evidence type="ECO:0000313" key="17">
    <source>
        <dbReference type="Proteomes" id="UP000000492"/>
    </source>
</evidence>
<protein>
    <recommendedName>
        <fullName evidence="5">Galactan 5-O-arabinofuranosyltransferase</fullName>
        <ecNumber evidence="4">2.4.2.46</ecNumber>
    </recommendedName>
    <alternativeName>
        <fullName evidence="11">Arabinofuranosyltransferase AftA</fullName>
    </alternativeName>
</protein>
<keyword evidence="7 16" id="KW-0808">Transferase</keyword>
<evidence type="ECO:0000256" key="12">
    <source>
        <dbReference type="ARBA" id="ARBA00034030"/>
    </source>
</evidence>
<comment type="similarity">
    <text evidence="3">Belongs to the glycosyltransferase 85 family.</text>
</comment>
<dbReference type="GO" id="GO:0005886">
    <property type="term" value="C:plasma membrane"/>
    <property type="evidence" value="ECO:0007669"/>
    <property type="project" value="UniProtKB-SubCell"/>
</dbReference>
<evidence type="ECO:0000256" key="3">
    <source>
        <dbReference type="ARBA" id="ARBA00009655"/>
    </source>
</evidence>
<dbReference type="GO" id="GO:0045227">
    <property type="term" value="P:capsule polysaccharide biosynthetic process"/>
    <property type="evidence" value="ECO:0007669"/>
    <property type="project" value="UniProtKB-UniPathway"/>
</dbReference>
<dbReference type="eggNOG" id="ENOG502ZB59">
    <property type="taxonomic scope" value="Bacteria"/>
</dbReference>
<keyword evidence="17" id="KW-1185">Reference proteome</keyword>
<evidence type="ECO:0000256" key="10">
    <source>
        <dbReference type="ARBA" id="ARBA00023136"/>
    </source>
</evidence>
<evidence type="ECO:0000259" key="14">
    <source>
        <dbReference type="Pfam" id="PF12249"/>
    </source>
</evidence>
<evidence type="ECO:0000259" key="15">
    <source>
        <dbReference type="Pfam" id="PF12250"/>
    </source>
</evidence>
<feature type="transmembrane region" description="Helical" evidence="13">
    <location>
        <begin position="68"/>
        <end position="93"/>
    </location>
</feature>
<dbReference type="EC" id="2.4.2.46" evidence="4"/>
<sequence>MSSMTTPARDQRLLVPAHDDYPAYIDDAIALPSTLLRLIMTGGAATIITLGAWFVMSKANLPAFNNSYVLKALATAGIILTTLLVAVACYRWLHPRTRTTLRSLLGNPAKAKPTAQTSRWMQSRLGRFALTSICYLAPTALVIASLAIPLAATRLYLDGVSVDQAFRTQFLTRMADQLGWNDMAYKGLPSFYPGLWFFTGGLFAKFTGLAGWAAFQPWALITIAATGSMLVPVWQRLSGSLPVATAVAMATVTITLVVAPEEPYAAIVAMGMPAALIMARRAMFGGRAALAGIVIYLGLSANLYTLYTAISALSVVVTGILVAIAYRSLKPLITTFVIGIGSIALALVGWGPYLLGLLTQPHGPTGKAQHYLPSDGTELPMPFFDSPALAVLAVLALIWLVTRAHDGDVRALWVGLLVAYVWATLSMLTTLLGTTLLGFRLGLPIAIILGASGVLAIAEFQLSGLRQLYPERLSDDSARLASRVIAILLAVTCVGYATTIPFENQENIDLAYTDSDGDANRGDRFPADSTTYYRNVDATLMEHFTSRAGTVLLTDEKNFMSYYPYHAFQAMTAHYANPLGEFEQRNREIERWSTITDPQELLNAMDTAERERGWEKPDAIVMRGQLELKESPDEVAKLIDEGRHPTVVGPGDGKFTYLIADDIYPNQPNVRFRSLQFDAAAFSKGWSLTQVGPFVVAVREK</sequence>
<keyword evidence="10 13" id="KW-0472">Membrane</keyword>
<keyword evidence="8 13" id="KW-0812">Transmembrane</keyword>
<proteinExistence type="inferred from homology"/>
<comment type="catalytic activity">
    <reaction evidence="12">
        <text>Adds an alpha-D-arabinofuranosyl group from trans,octacis-decaprenylphospho-beta-D-arabinofuranose at the 5-O-position of the eighth, tenth and twelfth galactofuranose unit of the galactofuranan chain of [beta-D-galactofuranosyl-(1-&gt;5)-beta-D-galactofuranosyl-(1-&gt;6)]14-beta-D-galactofuranosyl-(1-&gt;5)-beta-D-galactofuranosyl-(1-&gt;4)-alpha-L-rhamnopyranosyl-(1-&gt;3)-N-acetyl-alpha-D-glucosaminyl-diphospho-trans,octacis-decaprenol.</text>
        <dbReference type="EC" id="2.4.2.46"/>
    </reaction>
</comment>
<feature type="transmembrane region" description="Helical" evidence="13">
    <location>
        <begin position="305"/>
        <end position="326"/>
    </location>
</feature>
<dbReference type="GO" id="GO:0016757">
    <property type="term" value="F:glycosyltransferase activity"/>
    <property type="evidence" value="ECO:0007669"/>
    <property type="project" value="UniProtKB-KW"/>
</dbReference>
<organism evidence="16 17">
    <name type="scientific">Corynebacterium resistens (strain DSM 45100 / JCM 12819 / GTC 2026 / SICGH 158)</name>
    <dbReference type="NCBI Taxonomy" id="662755"/>
    <lineage>
        <taxon>Bacteria</taxon>
        <taxon>Bacillati</taxon>
        <taxon>Actinomycetota</taxon>
        <taxon>Actinomycetes</taxon>
        <taxon>Mycobacteriales</taxon>
        <taxon>Corynebacteriaceae</taxon>
        <taxon>Corynebacterium</taxon>
    </lineage>
</organism>
<dbReference type="AlphaFoldDB" id="F8DYG2"/>
<feature type="transmembrane region" description="Helical" evidence="13">
    <location>
        <begin position="35"/>
        <end position="56"/>
    </location>
</feature>
<evidence type="ECO:0000256" key="6">
    <source>
        <dbReference type="ARBA" id="ARBA00022475"/>
    </source>
</evidence>
<feature type="transmembrane region" description="Helical" evidence="13">
    <location>
        <begin position="191"/>
        <end position="211"/>
    </location>
</feature>
<evidence type="ECO:0000313" key="16">
    <source>
        <dbReference type="EMBL" id="AEI08855.1"/>
    </source>
</evidence>
<dbReference type="Proteomes" id="UP000000492">
    <property type="component" value="Chromosome"/>
</dbReference>
<dbReference type="KEGG" id="crd:CRES_0492"/>
<keyword evidence="9 13" id="KW-1133">Transmembrane helix</keyword>
<feature type="domain" description="Arabinofuranosyltransferase AftA C-terminal" evidence="14">
    <location>
        <begin position="500"/>
        <end position="699"/>
    </location>
</feature>
<dbReference type="HOGENOM" id="CLU_021304_0_0_11"/>
<feature type="transmembrane region" description="Helical" evidence="13">
    <location>
        <begin position="381"/>
        <end position="400"/>
    </location>
</feature>
<name>F8DYG2_CORRG</name>
<keyword evidence="6" id="KW-1003">Cell membrane</keyword>
<dbReference type="InterPro" id="IPR020959">
    <property type="entry name" value="ArabinofuranosylTrfase_AftA_C"/>
</dbReference>
<evidence type="ECO:0000256" key="13">
    <source>
        <dbReference type="SAM" id="Phobius"/>
    </source>
</evidence>
<evidence type="ECO:0000256" key="5">
    <source>
        <dbReference type="ARBA" id="ARBA00020482"/>
    </source>
</evidence>
<comment type="subcellular location">
    <subcellularLocation>
        <location evidence="1">Cell membrane</location>
        <topology evidence="1">Multi-pass membrane protein</topology>
    </subcellularLocation>
</comment>
<dbReference type="Pfam" id="PF12249">
    <property type="entry name" value="AftA_C"/>
    <property type="match status" value="1"/>
</dbReference>
<evidence type="ECO:0000256" key="9">
    <source>
        <dbReference type="ARBA" id="ARBA00022989"/>
    </source>
</evidence>
<evidence type="ECO:0000256" key="8">
    <source>
        <dbReference type="ARBA" id="ARBA00022692"/>
    </source>
</evidence>
<dbReference type="STRING" id="662755.CRES_0492"/>
<feature type="transmembrane region" description="Helical" evidence="13">
    <location>
        <begin position="128"/>
        <end position="152"/>
    </location>
</feature>
<evidence type="ECO:0000256" key="4">
    <source>
        <dbReference type="ARBA" id="ARBA00012037"/>
    </source>
</evidence>
<keyword evidence="16" id="KW-0328">Glycosyltransferase</keyword>
<evidence type="ECO:0000256" key="7">
    <source>
        <dbReference type="ARBA" id="ARBA00022679"/>
    </source>
</evidence>